<dbReference type="Pfam" id="PF00378">
    <property type="entry name" value="ECH_1"/>
    <property type="match status" value="1"/>
</dbReference>
<organism evidence="1 2">
    <name type="scientific">Mangrovimicrobium sediminis</name>
    <dbReference type="NCBI Taxonomy" id="2562682"/>
    <lineage>
        <taxon>Bacteria</taxon>
        <taxon>Pseudomonadati</taxon>
        <taxon>Pseudomonadota</taxon>
        <taxon>Gammaproteobacteria</taxon>
        <taxon>Cellvibrionales</taxon>
        <taxon>Halieaceae</taxon>
        <taxon>Mangrovimicrobium</taxon>
    </lineage>
</organism>
<dbReference type="PANTHER" id="PTHR43612">
    <property type="entry name" value="TRIFUNCTIONAL ENZYME SUBUNIT ALPHA"/>
    <property type="match status" value="1"/>
</dbReference>
<evidence type="ECO:0008006" key="3">
    <source>
        <dbReference type="Google" id="ProtNLM"/>
    </source>
</evidence>
<gene>
    <name evidence="1" type="ORF">E4634_16845</name>
</gene>
<accession>A0A4Z0LWQ9</accession>
<protein>
    <recommendedName>
        <fullName evidence="3">3-hydroxyacyl-CoA dehydrogenase</fullName>
    </recommendedName>
</protein>
<dbReference type="AlphaFoldDB" id="A0A4Z0LWQ9"/>
<sequence length="298" mass="31794">MSGISYEKDADGIVTLTMDLDAKVNSMSAEYRTEMKAAVAKLQAEEGLTGVVIASAKKTFFAGADLNEILAVEKDDIQQFFDMIEGMKADFRALEKLPVPVVAAINGAALGGGFEVCLACNYRIAVDDEKVVLGLPEVGLGLLPGAGGVVRTVNMLGLEKALPFLLEGTRFTPAQALELGLIDETVDSLDALLPRAKAWILENRDNAAAATKPWDVKGFSVPGGNARHPAVAQLIMMAPPMLYKKTQGKWPAPEKILDCAVTAVRLDFDTALLVETRGLCSLVVTPEAKQLVGAFFNK</sequence>
<evidence type="ECO:0000313" key="1">
    <source>
        <dbReference type="EMBL" id="TGD71782.1"/>
    </source>
</evidence>
<comment type="caution">
    <text evidence="1">The sequence shown here is derived from an EMBL/GenBank/DDBJ whole genome shotgun (WGS) entry which is preliminary data.</text>
</comment>
<dbReference type="GO" id="GO:0006635">
    <property type="term" value="P:fatty acid beta-oxidation"/>
    <property type="evidence" value="ECO:0007669"/>
    <property type="project" value="TreeGrafter"/>
</dbReference>
<dbReference type="RefSeq" id="WP_135445826.1">
    <property type="nucleotide sequence ID" value="NZ_SRLE01000012.1"/>
</dbReference>
<dbReference type="Gene3D" id="3.90.226.10">
    <property type="entry name" value="2-enoyl-CoA Hydratase, Chain A, domain 1"/>
    <property type="match status" value="1"/>
</dbReference>
<dbReference type="InterPro" id="IPR001753">
    <property type="entry name" value="Enoyl-CoA_hydra/iso"/>
</dbReference>
<keyword evidence="2" id="KW-1185">Reference proteome</keyword>
<dbReference type="CDD" id="cd06558">
    <property type="entry name" value="crotonase-like"/>
    <property type="match status" value="1"/>
</dbReference>
<dbReference type="Proteomes" id="UP000298050">
    <property type="component" value="Unassembled WGS sequence"/>
</dbReference>
<evidence type="ECO:0000313" key="2">
    <source>
        <dbReference type="Proteomes" id="UP000298050"/>
    </source>
</evidence>
<dbReference type="OrthoDB" id="5389341at2"/>
<dbReference type="InterPro" id="IPR050136">
    <property type="entry name" value="FA_oxidation_alpha_subunit"/>
</dbReference>
<reference evidence="1 2" key="1">
    <citation type="submission" date="2019-04" db="EMBL/GenBank/DDBJ databases">
        <title>Taxonomy of novel Haliea sp. from mangrove soil of West Coast of India.</title>
        <authorList>
            <person name="Verma A."/>
            <person name="Kumar P."/>
            <person name="Krishnamurthi S."/>
        </authorList>
    </citation>
    <scope>NUCLEOTIDE SEQUENCE [LARGE SCALE GENOMIC DNA]</scope>
    <source>
        <strain evidence="1 2">SAOS-164</strain>
    </source>
</reference>
<name>A0A4Z0LWQ9_9GAMM</name>
<dbReference type="EMBL" id="SRLE01000012">
    <property type="protein sequence ID" value="TGD71782.1"/>
    <property type="molecule type" value="Genomic_DNA"/>
</dbReference>
<dbReference type="InterPro" id="IPR029045">
    <property type="entry name" value="ClpP/crotonase-like_dom_sf"/>
</dbReference>
<dbReference type="GO" id="GO:0016509">
    <property type="term" value="F:long-chain (3S)-3-hydroxyacyl-CoA dehydrogenase (NAD+) activity"/>
    <property type="evidence" value="ECO:0007669"/>
    <property type="project" value="TreeGrafter"/>
</dbReference>
<dbReference type="GO" id="GO:0004300">
    <property type="term" value="F:enoyl-CoA hydratase activity"/>
    <property type="evidence" value="ECO:0007669"/>
    <property type="project" value="TreeGrafter"/>
</dbReference>
<dbReference type="PANTHER" id="PTHR43612:SF3">
    <property type="entry name" value="TRIFUNCTIONAL ENZYME SUBUNIT ALPHA, MITOCHONDRIAL"/>
    <property type="match status" value="1"/>
</dbReference>
<proteinExistence type="predicted"/>
<dbReference type="SUPFAM" id="SSF52096">
    <property type="entry name" value="ClpP/crotonase"/>
    <property type="match status" value="1"/>
</dbReference>